<dbReference type="Pfam" id="PF02517">
    <property type="entry name" value="Rce1-like"/>
    <property type="match status" value="1"/>
</dbReference>
<organism evidence="3 4">
    <name type="scientific">Sphingobacterium zhuxiongii</name>
    <dbReference type="NCBI Taxonomy" id="2662364"/>
    <lineage>
        <taxon>Bacteria</taxon>
        <taxon>Pseudomonadati</taxon>
        <taxon>Bacteroidota</taxon>
        <taxon>Sphingobacteriia</taxon>
        <taxon>Sphingobacteriales</taxon>
        <taxon>Sphingobacteriaceae</taxon>
        <taxon>Sphingobacterium</taxon>
    </lineage>
</organism>
<keyword evidence="4" id="KW-1185">Reference proteome</keyword>
<dbReference type="InterPro" id="IPR003675">
    <property type="entry name" value="Rce1/LyrA-like_dom"/>
</dbReference>
<evidence type="ECO:0000313" key="4">
    <source>
        <dbReference type="Proteomes" id="UP000326921"/>
    </source>
</evidence>
<keyword evidence="1" id="KW-1133">Transmembrane helix</keyword>
<accession>A0A5Q0Q9J4</accession>
<feature type="transmembrane region" description="Helical" evidence="1">
    <location>
        <begin position="71"/>
        <end position="93"/>
    </location>
</feature>
<reference evidence="3 4" key="1">
    <citation type="submission" date="2019-10" db="EMBL/GenBank/DDBJ databases">
        <authorList>
            <person name="Dong K."/>
        </authorList>
    </citation>
    <scope>NUCLEOTIDE SEQUENCE [LARGE SCALE GENOMIC DNA]</scope>
    <source>
        <strain evidence="4">dk4302</strain>
    </source>
</reference>
<dbReference type="GO" id="GO:0004175">
    <property type="term" value="F:endopeptidase activity"/>
    <property type="evidence" value="ECO:0007669"/>
    <property type="project" value="UniProtKB-ARBA"/>
</dbReference>
<evidence type="ECO:0000313" key="3">
    <source>
        <dbReference type="EMBL" id="QGA25521.1"/>
    </source>
</evidence>
<keyword evidence="3" id="KW-0482">Metalloprotease</keyword>
<feature type="transmembrane region" description="Helical" evidence="1">
    <location>
        <begin position="114"/>
        <end position="131"/>
    </location>
</feature>
<feature type="transmembrane region" description="Helical" evidence="1">
    <location>
        <begin position="171"/>
        <end position="189"/>
    </location>
</feature>
<dbReference type="GO" id="GO:0006508">
    <property type="term" value="P:proteolysis"/>
    <property type="evidence" value="ECO:0007669"/>
    <property type="project" value="UniProtKB-KW"/>
</dbReference>
<dbReference type="KEGG" id="sphe:GFH32_03955"/>
<sequence length="287" mass="33966">MLKILQHFWSFVLNPTDRKLNPYRTDTYSKVFFTMFFFKVVILAVILPLQYLIQYLDPIFTKKDDADENVLIYMISVVVLAPLVEEFAFRFFLKYKKFYGKLISRNTWRKNYRWIAYTSVFLYGFAHLSNFENANLLFYILGILIVSSNLVDGFVFTFIRVRLGFIYSWGLYGFWNLFTFSLLGTIILLKNPITKVNNPSISMEINVSQFRDTSELLFFVRESSDTLYNLNVRQYPLSQVVDSLYGKGTYQVYDDYVDIDMRSAKGYRKDSLLILLKKEFTIEPINK</sequence>
<keyword evidence="3" id="KW-0378">Hydrolase</keyword>
<keyword evidence="3" id="KW-0645">Protease</keyword>
<dbReference type="Proteomes" id="UP000326921">
    <property type="component" value="Chromosome"/>
</dbReference>
<name>A0A5Q0Q9J4_9SPHI</name>
<evidence type="ECO:0000256" key="1">
    <source>
        <dbReference type="SAM" id="Phobius"/>
    </source>
</evidence>
<dbReference type="AlphaFoldDB" id="A0A5Q0Q9J4"/>
<dbReference type="RefSeq" id="WP_153509841.1">
    <property type="nucleotide sequence ID" value="NZ_CP045652.1"/>
</dbReference>
<keyword evidence="1" id="KW-0472">Membrane</keyword>
<dbReference type="EMBL" id="CP045652">
    <property type="protein sequence ID" value="QGA25521.1"/>
    <property type="molecule type" value="Genomic_DNA"/>
</dbReference>
<feature type="domain" description="CAAX prenyl protease 2/Lysostaphin resistance protein A-like" evidence="2">
    <location>
        <begin position="69"/>
        <end position="178"/>
    </location>
</feature>
<feature type="transmembrane region" description="Helical" evidence="1">
    <location>
        <begin position="137"/>
        <end position="159"/>
    </location>
</feature>
<evidence type="ECO:0000259" key="2">
    <source>
        <dbReference type="Pfam" id="PF02517"/>
    </source>
</evidence>
<protein>
    <submittedName>
        <fullName evidence="3">CPBP family intramembrane metalloprotease</fullName>
    </submittedName>
</protein>
<gene>
    <name evidence="3" type="ORF">GFH32_03955</name>
</gene>
<dbReference type="GO" id="GO:0080120">
    <property type="term" value="P:CAAX-box protein maturation"/>
    <property type="evidence" value="ECO:0007669"/>
    <property type="project" value="UniProtKB-ARBA"/>
</dbReference>
<feature type="transmembrane region" description="Helical" evidence="1">
    <location>
        <begin position="31"/>
        <end position="51"/>
    </location>
</feature>
<dbReference type="GO" id="GO:0008237">
    <property type="term" value="F:metallopeptidase activity"/>
    <property type="evidence" value="ECO:0007669"/>
    <property type="project" value="UniProtKB-KW"/>
</dbReference>
<proteinExistence type="predicted"/>
<keyword evidence="1" id="KW-0812">Transmembrane</keyword>